<dbReference type="GO" id="GO:0016020">
    <property type="term" value="C:membrane"/>
    <property type="evidence" value="ECO:0007669"/>
    <property type="project" value="UniProtKB-SubCell"/>
</dbReference>
<name>A0ABC8V5P0_9AQUA</name>
<dbReference type="SUPFAM" id="SSF52058">
    <property type="entry name" value="L domain-like"/>
    <property type="match status" value="1"/>
</dbReference>
<dbReference type="GO" id="GO:0006952">
    <property type="term" value="P:defense response"/>
    <property type="evidence" value="ECO:0007669"/>
    <property type="project" value="UniProtKB-ARBA"/>
</dbReference>
<comment type="caution">
    <text evidence="9">The sequence shown here is derived from an EMBL/GenBank/DDBJ whole genome shotgun (WGS) entry which is preliminary data.</text>
</comment>
<keyword evidence="7" id="KW-0472">Membrane</keyword>
<evidence type="ECO:0000256" key="3">
    <source>
        <dbReference type="ARBA" id="ARBA00022692"/>
    </source>
</evidence>
<evidence type="ECO:0000256" key="2">
    <source>
        <dbReference type="ARBA" id="ARBA00022614"/>
    </source>
</evidence>
<evidence type="ECO:0000256" key="4">
    <source>
        <dbReference type="ARBA" id="ARBA00022729"/>
    </source>
</evidence>
<dbReference type="PANTHER" id="PTHR48054">
    <property type="entry name" value="RECEPTOR KINASE-LIKE PROTEIN XA21"/>
    <property type="match status" value="1"/>
</dbReference>
<evidence type="ECO:0000256" key="8">
    <source>
        <dbReference type="ARBA" id="ARBA00023180"/>
    </source>
</evidence>
<dbReference type="AlphaFoldDB" id="A0ABC8V5P0"/>
<evidence type="ECO:0000313" key="10">
    <source>
        <dbReference type="Proteomes" id="UP001642360"/>
    </source>
</evidence>
<dbReference type="Proteomes" id="UP001642360">
    <property type="component" value="Unassembled WGS sequence"/>
</dbReference>
<sequence length="174" mass="18310">MLSSLAGRTCHRPGRGQILVAAVGTVLHVPIHTLPPSNSHRRKLAGVLVSGSQFGDIASFTNLQFLDLSNNIGLKGTLPPSIGNLKNLTTLMLVGCSFFGPIPDSIGSLQLLVFLALNSNSFSGPIPPSIGNLLNLSWLDLSDNQLNGTIPVSSGPTPGLDMLIKAKHLYALPR</sequence>
<dbReference type="InterPro" id="IPR052592">
    <property type="entry name" value="LRR-RLK"/>
</dbReference>
<keyword evidence="2" id="KW-0433">Leucine-rich repeat</keyword>
<organism evidence="9 10">
    <name type="scientific">Ilex paraguariensis</name>
    <name type="common">yerba mate</name>
    <dbReference type="NCBI Taxonomy" id="185542"/>
    <lineage>
        <taxon>Eukaryota</taxon>
        <taxon>Viridiplantae</taxon>
        <taxon>Streptophyta</taxon>
        <taxon>Embryophyta</taxon>
        <taxon>Tracheophyta</taxon>
        <taxon>Spermatophyta</taxon>
        <taxon>Magnoliopsida</taxon>
        <taxon>eudicotyledons</taxon>
        <taxon>Gunneridae</taxon>
        <taxon>Pentapetalae</taxon>
        <taxon>asterids</taxon>
        <taxon>campanulids</taxon>
        <taxon>Aquifoliales</taxon>
        <taxon>Aquifoliaceae</taxon>
        <taxon>Ilex</taxon>
    </lineage>
</organism>
<gene>
    <name evidence="9" type="ORF">ILEXP_LOCUS59343</name>
</gene>
<keyword evidence="5" id="KW-0677">Repeat</keyword>
<dbReference type="GO" id="GO:0009791">
    <property type="term" value="P:post-embryonic development"/>
    <property type="evidence" value="ECO:0007669"/>
    <property type="project" value="UniProtKB-ARBA"/>
</dbReference>
<proteinExistence type="predicted"/>
<keyword evidence="10" id="KW-1185">Reference proteome</keyword>
<evidence type="ECO:0000313" key="9">
    <source>
        <dbReference type="EMBL" id="CAK9188646.1"/>
    </source>
</evidence>
<evidence type="ECO:0000256" key="6">
    <source>
        <dbReference type="ARBA" id="ARBA00022989"/>
    </source>
</evidence>
<dbReference type="Gene3D" id="3.80.10.10">
    <property type="entry name" value="Ribonuclease Inhibitor"/>
    <property type="match status" value="1"/>
</dbReference>
<protein>
    <submittedName>
        <fullName evidence="9">Uncharacterized protein</fullName>
    </submittedName>
</protein>
<keyword evidence="4" id="KW-0732">Signal</keyword>
<keyword evidence="6" id="KW-1133">Transmembrane helix</keyword>
<reference evidence="9 10" key="1">
    <citation type="submission" date="2024-02" db="EMBL/GenBank/DDBJ databases">
        <authorList>
            <person name="Vignale AGUSTIN F."/>
            <person name="Sosa J E."/>
            <person name="Modenutti C."/>
        </authorList>
    </citation>
    <scope>NUCLEOTIDE SEQUENCE [LARGE SCALE GENOMIC DNA]</scope>
</reference>
<dbReference type="EMBL" id="CAUOFW020010568">
    <property type="protein sequence ID" value="CAK9188646.1"/>
    <property type="molecule type" value="Genomic_DNA"/>
</dbReference>
<dbReference type="Pfam" id="PF00560">
    <property type="entry name" value="LRR_1"/>
    <property type="match status" value="4"/>
</dbReference>
<dbReference type="PANTHER" id="PTHR48054:SF47">
    <property type="entry name" value="OS06G0179800 PROTEIN"/>
    <property type="match status" value="1"/>
</dbReference>
<keyword evidence="8" id="KW-0325">Glycoprotein</keyword>
<evidence type="ECO:0000256" key="1">
    <source>
        <dbReference type="ARBA" id="ARBA00004167"/>
    </source>
</evidence>
<dbReference type="InterPro" id="IPR032675">
    <property type="entry name" value="LRR_dom_sf"/>
</dbReference>
<dbReference type="FunFam" id="3.80.10.10:FF:000453">
    <property type="entry name" value="Leucine-rich receptor-like protein kinase family protein"/>
    <property type="match status" value="1"/>
</dbReference>
<comment type="subcellular location">
    <subcellularLocation>
        <location evidence="1">Membrane</location>
        <topology evidence="1">Single-pass membrane protein</topology>
    </subcellularLocation>
</comment>
<dbReference type="InterPro" id="IPR001611">
    <property type="entry name" value="Leu-rich_rpt"/>
</dbReference>
<accession>A0ABC8V5P0</accession>
<dbReference type="GO" id="GO:0051707">
    <property type="term" value="P:response to other organism"/>
    <property type="evidence" value="ECO:0007669"/>
    <property type="project" value="UniProtKB-ARBA"/>
</dbReference>
<evidence type="ECO:0000256" key="7">
    <source>
        <dbReference type="ARBA" id="ARBA00023136"/>
    </source>
</evidence>
<keyword evidence="3" id="KW-0812">Transmembrane</keyword>
<evidence type="ECO:0000256" key="5">
    <source>
        <dbReference type="ARBA" id="ARBA00022737"/>
    </source>
</evidence>